<feature type="domain" description="DUF5979" evidence="9">
    <location>
        <begin position="891"/>
        <end position="972"/>
    </location>
</feature>
<dbReference type="InterPro" id="IPR008966">
    <property type="entry name" value="Adhesion_dom_sf"/>
</dbReference>
<keyword evidence="7" id="KW-0472">Membrane</keyword>
<keyword evidence="7" id="KW-1133">Transmembrane helix</keyword>
<feature type="region of interest" description="Disordered" evidence="6">
    <location>
        <begin position="844"/>
        <end position="880"/>
    </location>
</feature>
<evidence type="ECO:0000256" key="8">
    <source>
        <dbReference type="SAM" id="SignalP"/>
    </source>
</evidence>
<sequence>MRTHGRVVAAVLVAALVLTASVLTFFHSTAQAAINPRITISNMSLILSSPTGQDDPNDHSSRVDDIMRLSFDWDASNANASAGDSFRIGLPELFRNREQLTQDLKVSHGGREVSIGQCVLSEQDITCTFNAEFDTLKGQGFNNPKGSGSALLQAIRATDQANADIDANGIVTAVPIPGGSIADNTGLNYEPERLRKYSEGVKLGDSSISWEVSFGFPGLNDALQAEGKSVIADGNTRSTVVLTDELTPSHSYSTDKKDWTLVIGTSTTRNALIGTVTNAAGEDTNTDHGDFDLTVDITGDRATITATGPFAADTNYHVYYRTNPTSENQTVQPGVVYSNNIRVQDTGIQTSYSTYYVRSFNINVELKPGFGGFTATKLLSGAGAGLVSDGTTFDLTVDYVLPGGATTDTYQGWNAPGTVNPDKTGGRTTLKLTAGSSATYNGTFPTGTVLTLSEDPTTASTTPQGFAWGEPTFMVGDQATNTLTIQEQASTAVSVTNTADFTQAINGVFTLSKQVTGDGQFSDSTFTFSYTCDNGAKGDLEVPGDGTIVPSPELPAGTSCTITEDVDAAAKPGFTLVPSLSTNSVTIKAGGSVPVNATNTYSNNTGTFQVTKAVTGADAFSQDAFEIGYTCTPPAGAGSPQTATLQVTAGGPAQQGPTLPEGTVCVISETDATKAREGHSVATTITVDGTATSTVTIARGKTAEVAVTNTYTPLAGSFQVTKTVDGAAAAKAPSSFSFDYTCVKDGKETAKDTLALAAGESKSVAGVPAGSTCTVTEKDASVEGLALTTALSVDDTKVEGSKATFDIADGVTVTVAATNTYEPTTGTFIVAKGIVDGRIEPARAPETDGAAAGGDDASTKTDPATEGGEAAEADGTKPPVSNEEVLAARLWEKEFTFTYTCDDPATTTGTIKVKGEGEAEAGVQLPVGTTCTITEDEASAQAMGYTLTPPGPEKVTISGAAKPERAVIWNAYERATGTFSVAKAITEEPALPEGAEPLPSDSSAAALREKEFTFTYTCDDPATTTGTIKVKGEGEAEAGVQLPVGTTCTITEDETSAQAEGYTLTPPGPEKVTIKAGVPAVKASFVNRYHQEKPAPSPTPSVTPSTTPEPGPAPSQDPTPGMPGPEPSPSHTCLTPAPSPSGTPGQPGADPSASGTPEAGMTSPASDPSSSPSADPCAPPVSPDPGGSSLARTGASLGAVLVALIGLVGGAAVLSHRRRI</sequence>
<evidence type="ECO:0000256" key="3">
    <source>
        <dbReference type="ARBA" id="ARBA00022525"/>
    </source>
</evidence>
<evidence type="ECO:0000313" key="12">
    <source>
        <dbReference type="Proteomes" id="UP000824496"/>
    </source>
</evidence>
<organism evidence="11 12">
    <name type="scientific">Actinomyces capricornis</name>
    <dbReference type="NCBI Taxonomy" id="2755559"/>
    <lineage>
        <taxon>Bacteria</taxon>
        <taxon>Bacillati</taxon>
        <taxon>Actinomycetota</taxon>
        <taxon>Actinomycetes</taxon>
        <taxon>Actinomycetales</taxon>
        <taxon>Actinomycetaceae</taxon>
        <taxon>Actinomyces</taxon>
    </lineage>
</organism>
<dbReference type="Pfam" id="PF19407">
    <property type="entry name" value="DUF5979"/>
    <property type="match status" value="6"/>
</dbReference>
<feature type="domain" description="DUF5979" evidence="9">
    <location>
        <begin position="718"/>
        <end position="822"/>
    </location>
</feature>
<feature type="chain" id="PRO_5046529768" description="Peptidase" evidence="8">
    <location>
        <begin position="33"/>
        <end position="1220"/>
    </location>
</feature>
<evidence type="ECO:0000256" key="1">
    <source>
        <dbReference type="ARBA" id="ARBA00004191"/>
    </source>
</evidence>
<evidence type="ECO:0000256" key="7">
    <source>
        <dbReference type="SAM" id="Phobius"/>
    </source>
</evidence>
<evidence type="ECO:0000259" key="9">
    <source>
        <dbReference type="Pfam" id="PF19407"/>
    </source>
</evidence>
<evidence type="ECO:0000256" key="6">
    <source>
        <dbReference type="SAM" id="MobiDB-lite"/>
    </source>
</evidence>
<feature type="domain" description="DUF5979" evidence="9">
    <location>
        <begin position="1003"/>
        <end position="1089"/>
    </location>
</feature>
<evidence type="ECO:0000313" key="11">
    <source>
        <dbReference type="EMBL" id="BDA64103.1"/>
    </source>
</evidence>
<protein>
    <recommendedName>
        <fullName evidence="13">Peptidase</fullName>
    </recommendedName>
</protein>
<feature type="domain" description="DUF5979" evidence="9">
    <location>
        <begin position="608"/>
        <end position="712"/>
    </location>
</feature>
<evidence type="ECO:0008006" key="13">
    <source>
        <dbReference type="Google" id="ProtNLM"/>
    </source>
</evidence>
<evidence type="ECO:0000256" key="2">
    <source>
        <dbReference type="ARBA" id="ARBA00022512"/>
    </source>
</evidence>
<accession>A0ABM7U9K7</accession>
<dbReference type="Proteomes" id="UP000824496">
    <property type="component" value="Chromosome"/>
</dbReference>
<keyword evidence="5" id="KW-0572">Peptidoglycan-anchor</keyword>
<feature type="domain" description="DUF7926" evidence="10">
    <location>
        <begin position="191"/>
        <end position="369"/>
    </location>
</feature>
<dbReference type="Gene3D" id="2.60.40.1280">
    <property type="match status" value="1"/>
</dbReference>
<feature type="compositionally biased region" description="Low complexity" evidence="6">
    <location>
        <begin position="1163"/>
        <end position="1176"/>
    </location>
</feature>
<dbReference type="InterPro" id="IPR011252">
    <property type="entry name" value="Fibrogen-bd_dom1"/>
</dbReference>
<dbReference type="SUPFAM" id="SSF49401">
    <property type="entry name" value="Bacterial adhesins"/>
    <property type="match status" value="1"/>
</dbReference>
<dbReference type="Gene3D" id="2.60.40.1140">
    <property type="entry name" value="Collagen-binding surface protein Cna, B-type domain"/>
    <property type="match status" value="1"/>
</dbReference>
<dbReference type="Pfam" id="PF25548">
    <property type="entry name" value="DUF7926"/>
    <property type="match status" value="1"/>
</dbReference>
<evidence type="ECO:0000256" key="5">
    <source>
        <dbReference type="ARBA" id="ARBA00023088"/>
    </source>
</evidence>
<comment type="subcellular location">
    <subcellularLocation>
        <location evidence="1">Secreted</location>
        <location evidence="1">Cell wall</location>
    </subcellularLocation>
</comment>
<dbReference type="InterPro" id="IPR046022">
    <property type="entry name" value="DUF5979"/>
</dbReference>
<dbReference type="EMBL" id="AP025017">
    <property type="protein sequence ID" value="BDA64103.1"/>
    <property type="molecule type" value="Genomic_DNA"/>
</dbReference>
<feature type="compositionally biased region" description="Low complexity" evidence="6">
    <location>
        <begin position="848"/>
        <end position="870"/>
    </location>
</feature>
<feature type="transmembrane region" description="Helical" evidence="7">
    <location>
        <begin position="1195"/>
        <end position="1214"/>
    </location>
</feature>
<keyword evidence="7" id="KW-0812">Transmembrane</keyword>
<keyword evidence="4 8" id="KW-0732">Signal</keyword>
<feature type="signal peptide" evidence="8">
    <location>
        <begin position="1"/>
        <end position="32"/>
    </location>
</feature>
<feature type="region of interest" description="Disordered" evidence="6">
    <location>
        <begin position="1089"/>
        <end position="1192"/>
    </location>
</feature>
<keyword evidence="2" id="KW-0134">Cell wall</keyword>
<feature type="domain" description="DUF5979" evidence="9">
    <location>
        <begin position="374"/>
        <end position="499"/>
    </location>
</feature>
<dbReference type="InterPro" id="IPR057686">
    <property type="entry name" value="DUF7926"/>
</dbReference>
<feature type="compositionally biased region" description="Pro residues" evidence="6">
    <location>
        <begin position="1095"/>
        <end position="1128"/>
    </location>
</feature>
<keyword evidence="12" id="KW-1185">Reference proteome</keyword>
<evidence type="ECO:0000259" key="10">
    <source>
        <dbReference type="Pfam" id="PF25548"/>
    </source>
</evidence>
<evidence type="ECO:0000256" key="4">
    <source>
        <dbReference type="ARBA" id="ARBA00022729"/>
    </source>
</evidence>
<gene>
    <name evidence="11" type="ORF">MANAM107_09370</name>
</gene>
<keyword evidence="3" id="KW-0964">Secreted</keyword>
<reference evidence="11 12" key="1">
    <citation type="submission" date="2021-08" db="EMBL/GenBank/DDBJ databases">
        <title>Whole genome sequence of novel Actinomyces species strain MAS-1.</title>
        <authorList>
            <person name="Saito M."/>
            <person name="Kuwahara N."/>
            <person name="Takizawa T."/>
            <person name="Gotouda H."/>
            <person name="Ochiai T."/>
        </authorList>
    </citation>
    <scope>NUCLEOTIDE SEQUENCE [LARGE SCALE GENOMIC DNA]</scope>
    <source>
        <strain evidence="11 12">MAS-1</strain>
    </source>
</reference>
<feature type="domain" description="DUF5979" evidence="9">
    <location>
        <begin position="509"/>
        <end position="602"/>
    </location>
</feature>
<proteinExistence type="predicted"/>
<name>A0ABM7U9K7_9ACTO</name>